<dbReference type="SUPFAM" id="SSF53335">
    <property type="entry name" value="S-adenosyl-L-methionine-dependent methyltransferases"/>
    <property type="match status" value="1"/>
</dbReference>
<accession>A0A3B0Z2X6</accession>
<evidence type="ECO:0000313" key="1">
    <source>
        <dbReference type="EMBL" id="VAW81877.1"/>
    </source>
</evidence>
<protein>
    <submittedName>
        <fullName evidence="1">Uncharacterized protein</fullName>
    </submittedName>
</protein>
<sequence length="480" mass="54028">MVQLPTIPETDTHEAIVETPTDTYELVDFGRGRKLERWGEYLVERPAREAVGEPQLEDWQPDWVYVDDVGRQGHWEPTSSGLKRDWNVQIAGHSICCRLGSSGRIGLHARDWVCGDWLRRRIEGCYDLEEISVLNLFGGNGFVTAQALVAGASVVHVEASEEMMALARGNAGEKNVEYVRDNVMDYVEGLLRRQRRFDMLILSCPALGHGPKGQLWDREVDLPKLIRYLPRLMTDNCLGIWLSTDGGATTWKAESLGQLFREVLPGCTVEPMHLGIKSRDGRILHAGIAARWFDETEFLQTSGLPLTAGQMEERLDAYMVSLGAAEEPSHALAEFPRETQDFVLRCAAMVSRTSSGMAFNFVNYVCTALRLMPQDGVEAWLLHCMDIYDTRGLHTAVAAFKDIENFAREHKARSTGLALDDVVNVLEGFVHGLNGRRLKIEVGEQVYTDTETLFLPAVINRFSDRDANFQVYKVMVVHLW</sequence>
<dbReference type="PANTHER" id="PTHR43042">
    <property type="entry name" value="SAM-DEPENDENT METHYLTRANSFERASE"/>
    <property type="match status" value="1"/>
</dbReference>
<dbReference type="InterPro" id="IPR029063">
    <property type="entry name" value="SAM-dependent_MTases_sf"/>
</dbReference>
<dbReference type="Gene3D" id="3.40.50.150">
    <property type="entry name" value="Vaccinia Virus protein VP39"/>
    <property type="match status" value="1"/>
</dbReference>
<proteinExistence type="predicted"/>
<organism evidence="1">
    <name type="scientific">hydrothermal vent metagenome</name>
    <dbReference type="NCBI Taxonomy" id="652676"/>
    <lineage>
        <taxon>unclassified sequences</taxon>
        <taxon>metagenomes</taxon>
        <taxon>ecological metagenomes</taxon>
    </lineage>
</organism>
<gene>
    <name evidence="1" type="ORF">MNBD_GAMMA13-1661</name>
</gene>
<dbReference type="PANTHER" id="PTHR43042:SF2">
    <property type="entry name" value="SAM-DEPENDENT METHYLTRANSFERASE"/>
    <property type="match status" value="1"/>
</dbReference>
<reference evidence="1" key="1">
    <citation type="submission" date="2018-06" db="EMBL/GenBank/DDBJ databases">
        <authorList>
            <person name="Zhirakovskaya E."/>
        </authorList>
    </citation>
    <scope>NUCLEOTIDE SEQUENCE</scope>
</reference>
<dbReference type="Gene3D" id="2.60.40.1180">
    <property type="entry name" value="Golgi alpha-mannosidase II"/>
    <property type="match status" value="1"/>
</dbReference>
<dbReference type="AlphaFoldDB" id="A0A3B0Z2X6"/>
<feature type="non-terminal residue" evidence="1">
    <location>
        <position position="480"/>
    </location>
</feature>
<dbReference type="EMBL" id="UOFK01000284">
    <property type="protein sequence ID" value="VAW81877.1"/>
    <property type="molecule type" value="Genomic_DNA"/>
</dbReference>
<dbReference type="InterPro" id="IPR013780">
    <property type="entry name" value="Glyco_hydro_b"/>
</dbReference>
<name>A0A3B0Z2X6_9ZZZZ</name>